<name>A0A3G4ZYW6_9VIRU</name>
<evidence type="ECO:0000313" key="4">
    <source>
        <dbReference type="EMBL" id="AYV78599.1"/>
    </source>
</evidence>
<feature type="domain" description="Zeta toxin" evidence="3">
    <location>
        <begin position="22"/>
        <end position="201"/>
    </location>
</feature>
<gene>
    <name evidence="4" type="ORF">Edafosvirus19_26</name>
</gene>
<keyword evidence="2" id="KW-0067">ATP-binding</keyword>
<dbReference type="Gene3D" id="3.40.50.300">
    <property type="entry name" value="P-loop containing nucleotide triphosphate hydrolases"/>
    <property type="match status" value="1"/>
</dbReference>
<dbReference type="EMBL" id="MK072084">
    <property type="protein sequence ID" value="AYV78599.1"/>
    <property type="molecule type" value="Genomic_DNA"/>
</dbReference>
<dbReference type="Pfam" id="PF06414">
    <property type="entry name" value="Zeta_toxin"/>
    <property type="match status" value="1"/>
</dbReference>
<evidence type="ECO:0000256" key="1">
    <source>
        <dbReference type="ARBA" id="ARBA00022741"/>
    </source>
</evidence>
<evidence type="ECO:0000259" key="3">
    <source>
        <dbReference type="Pfam" id="PF06414"/>
    </source>
</evidence>
<dbReference type="GO" id="GO:0016301">
    <property type="term" value="F:kinase activity"/>
    <property type="evidence" value="ECO:0007669"/>
    <property type="project" value="InterPro"/>
</dbReference>
<accession>A0A3G4ZYW6</accession>
<dbReference type="InterPro" id="IPR010488">
    <property type="entry name" value="Zeta_toxin_domain"/>
</dbReference>
<proteinExistence type="predicted"/>
<evidence type="ECO:0000256" key="2">
    <source>
        <dbReference type="ARBA" id="ARBA00022840"/>
    </source>
</evidence>
<keyword evidence="1" id="KW-0547">Nucleotide-binding</keyword>
<dbReference type="GO" id="GO:0005524">
    <property type="term" value="F:ATP binding"/>
    <property type="evidence" value="ECO:0007669"/>
    <property type="project" value="UniProtKB-KW"/>
</dbReference>
<dbReference type="InterPro" id="IPR027417">
    <property type="entry name" value="P-loop_NTPase"/>
</dbReference>
<organism evidence="4">
    <name type="scientific">Edafosvirus sp</name>
    <dbReference type="NCBI Taxonomy" id="2487765"/>
    <lineage>
        <taxon>Viruses</taxon>
        <taxon>Varidnaviria</taxon>
        <taxon>Bamfordvirae</taxon>
        <taxon>Nucleocytoviricota</taxon>
        <taxon>Megaviricetes</taxon>
        <taxon>Imitervirales</taxon>
        <taxon>Mimiviridae</taxon>
        <taxon>Klosneuvirinae</taxon>
    </lineage>
</organism>
<reference evidence="4" key="1">
    <citation type="submission" date="2018-10" db="EMBL/GenBank/DDBJ databases">
        <title>Hidden diversity of soil giant viruses.</title>
        <authorList>
            <person name="Schulz F."/>
            <person name="Alteio L."/>
            <person name="Goudeau D."/>
            <person name="Ryan E.M."/>
            <person name="Malmstrom R.R."/>
            <person name="Blanchard J."/>
            <person name="Woyke T."/>
        </authorList>
    </citation>
    <scope>NUCLEOTIDE SEQUENCE</scope>
    <source>
        <strain evidence="4">EDV1</strain>
    </source>
</reference>
<protein>
    <recommendedName>
        <fullName evidence="3">Zeta toxin domain-containing protein</fullName>
    </recommendedName>
</protein>
<dbReference type="SUPFAM" id="SSF52540">
    <property type="entry name" value="P-loop containing nucleoside triphosphate hydrolases"/>
    <property type="match status" value="1"/>
</dbReference>
<sequence length="269" mass="30852">MITSEEFDCIYHDAIKNKIAIPDPKLIITYGPPSSGKGYIIDDFVIKELNIPQTSIIRANVDEIVAKIKGYQNEIEQCKVYFSNILLNKDVDKTWSSKCNSIYKKYRCESADIIVEKLLKYGIEKKLNIIFETTGGNVTWVIDNLISDAKKNGFTIYVVYPIANINIMAHRLLSRARVEGRYPELDVVKLIVDKAQTNIITLLPHVNYIYIYDNNCLPVKMVIIQKLNDDKYHAQCKINKLDNFLDDRSDTFKNEIIKLCSTGDNLVDD</sequence>